<dbReference type="PANTHER" id="PTHR11049:SF24">
    <property type="entry name" value="CYTOSOLIC ACYL COENZYME A THIOESTER HYDROLASE"/>
    <property type="match status" value="1"/>
</dbReference>
<dbReference type="GO" id="GO:0009062">
    <property type="term" value="P:fatty acid catabolic process"/>
    <property type="evidence" value="ECO:0007669"/>
    <property type="project" value="TreeGrafter"/>
</dbReference>
<comment type="similarity">
    <text evidence="1">Belongs to the acyl coenzyme A hydrolase family.</text>
</comment>
<dbReference type="GeneID" id="83605042"/>
<dbReference type="SUPFAM" id="SSF54637">
    <property type="entry name" value="Thioesterase/thiol ester dehydrase-isomerase"/>
    <property type="match status" value="1"/>
</dbReference>
<dbReference type="PROSITE" id="PS51770">
    <property type="entry name" value="HOTDOG_ACOT"/>
    <property type="match status" value="1"/>
</dbReference>
<evidence type="ECO:0000259" key="4">
    <source>
        <dbReference type="PROSITE" id="PS51770"/>
    </source>
</evidence>
<comment type="caution">
    <text evidence="5">The sequence shown here is derived from an EMBL/GenBank/DDBJ whole genome shotgun (WGS) entry which is preliminary data.</text>
</comment>
<dbReference type="AlphaFoldDB" id="A0AAW9JWI2"/>
<keyword evidence="2 3" id="KW-0378">Hydrolase</keyword>
<protein>
    <submittedName>
        <fullName evidence="5">Acyl-CoA thioesterase</fullName>
        <ecNumber evidence="5">3.1.2.20</ecNumber>
    </submittedName>
</protein>
<sequence length="186" mass="21159">MENKEKRKVKKCRESRVVQTHRVFPYDLNQHKTLFGGKLMSLIDDTASISVTRHSREVCVTASTDSLDFLHPIHEDHSVCVETYVTGVGKTSIEVFAKVMGEELLTGERYLAATSFMTFVALPTEEKPVILVPLVEPETLEERMVCAGYEKRRGKRVQTRAFNEEFAETVTLAVPWMTKDWSAFAD</sequence>
<evidence type="ECO:0000256" key="3">
    <source>
        <dbReference type="PROSITE-ProRule" id="PRU01106"/>
    </source>
</evidence>
<dbReference type="EC" id="3.1.2.20" evidence="5"/>
<gene>
    <name evidence="5" type="ORF">RAK27_09930</name>
</gene>
<dbReference type="GO" id="GO:0006637">
    <property type="term" value="P:acyl-CoA metabolic process"/>
    <property type="evidence" value="ECO:0007669"/>
    <property type="project" value="TreeGrafter"/>
</dbReference>
<dbReference type="InterPro" id="IPR040170">
    <property type="entry name" value="Cytosol_ACT"/>
</dbReference>
<dbReference type="GO" id="GO:0052816">
    <property type="term" value="F:long-chain fatty acyl-CoA hydrolase activity"/>
    <property type="evidence" value="ECO:0007669"/>
    <property type="project" value="TreeGrafter"/>
</dbReference>
<evidence type="ECO:0000256" key="2">
    <source>
        <dbReference type="ARBA" id="ARBA00022801"/>
    </source>
</evidence>
<evidence type="ECO:0000313" key="6">
    <source>
        <dbReference type="Proteomes" id="UP001290462"/>
    </source>
</evidence>
<dbReference type="EMBL" id="JAVBVO010000003">
    <property type="protein sequence ID" value="MDZ5758974.1"/>
    <property type="molecule type" value="Genomic_DNA"/>
</dbReference>
<proteinExistence type="inferred from homology"/>
<dbReference type="InterPro" id="IPR029069">
    <property type="entry name" value="HotDog_dom_sf"/>
</dbReference>
<dbReference type="GO" id="GO:0005829">
    <property type="term" value="C:cytosol"/>
    <property type="evidence" value="ECO:0007669"/>
    <property type="project" value="TreeGrafter"/>
</dbReference>
<organism evidence="5 6">
    <name type="scientific">Carnobacterium maltaromaticum</name>
    <name type="common">Carnobacterium piscicola</name>
    <dbReference type="NCBI Taxonomy" id="2751"/>
    <lineage>
        <taxon>Bacteria</taxon>
        <taxon>Bacillati</taxon>
        <taxon>Bacillota</taxon>
        <taxon>Bacilli</taxon>
        <taxon>Lactobacillales</taxon>
        <taxon>Carnobacteriaceae</taxon>
        <taxon>Carnobacterium</taxon>
    </lineage>
</organism>
<evidence type="ECO:0000256" key="1">
    <source>
        <dbReference type="ARBA" id="ARBA00010458"/>
    </source>
</evidence>
<dbReference type="Gene3D" id="3.10.129.10">
    <property type="entry name" value="Hotdog Thioesterase"/>
    <property type="match status" value="1"/>
</dbReference>
<dbReference type="PANTHER" id="PTHR11049">
    <property type="entry name" value="ACYL COENZYME A THIOESTER HYDROLASE"/>
    <property type="match status" value="1"/>
</dbReference>
<dbReference type="InterPro" id="IPR033120">
    <property type="entry name" value="HOTDOG_ACOT"/>
</dbReference>
<feature type="domain" description="HotDog ACOT-type" evidence="4">
    <location>
        <begin position="13"/>
        <end position="125"/>
    </location>
</feature>
<name>A0AAW9JWI2_CARML</name>
<dbReference type="Proteomes" id="UP001290462">
    <property type="component" value="Unassembled WGS sequence"/>
</dbReference>
<dbReference type="Pfam" id="PF03061">
    <property type="entry name" value="4HBT"/>
    <property type="match status" value="1"/>
</dbReference>
<dbReference type="CDD" id="cd03442">
    <property type="entry name" value="BFIT_BACH"/>
    <property type="match status" value="1"/>
</dbReference>
<dbReference type="InterPro" id="IPR006683">
    <property type="entry name" value="Thioestr_dom"/>
</dbReference>
<reference evidence="5" key="1">
    <citation type="submission" date="2023-08" db="EMBL/GenBank/DDBJ databases">
        <title>Genomic characterization of piscicolin 126 produced by Carnobacterium maltaromaticum CM22 strain isolated from salmon (Salmo salar).</title>
        <authorList>
            <person name="Gonzalez-Gragera E."/>
            <person name="Garcia-Lopez J.D."/>
            <person name="Teso-Perez C."/>
            <person name="Gimenez-Hernandez I."/>
            <person name="Peralta-Sanchez J.M."/>
            <person name="Valdivia E."/>
            <person name="Montalban-Lopez M."/>
            <person name="Martin-Platero A.M."/>
            <person name="Banos A."/>
            <person name="Martinez-Bueno M."/>
        </authorList>
    </citation>
    <scope>NUCLEOTIDE SEQUENCE</scope>
    <source>
        <strain evidence="5">CM22</strain>
    </source>
</reference>
<dbReference type="RefSeq" id="WP_010051282.1">
    <property type="nucleotide sequence ID" value="NZ_BJOJ01000046.1"/>
</dbReference>
<accession>A0AAW9JWI2</accession>
<evidence type="ECO:0000313" key="5">
    <source>
        <dbReference type="EMBL" id="MDZ5758974.1"/>
    </source>
</evidence>